<dbReference type="EMBL" id="JBHSPB010000006">
    <property type="protein sequence ID" value="MFC5720953.1"/>
    <property type="molecule type" value="Genomic_DNA"/>
</dbReference>
<dbReference type="Pfam" id="PF14832">
    <property type="entry name" value="Tautomerase_3"/>
    <property type="match status" value="1"/>
</dbReference>
<dbReference type="InterPro" id="IPR014347">
    <property type="entry name" value="Tautomerase/MIF_sf"/>
</dbReference>
<dbReference type="Proteomes" id="UP001596083">
    <property type="component" value="Unassembled WGS sequence"/>
</dbReference>
<dbReference type="RefSeq" id="WP_390316150.1">
    <property type="nucleotide sequence ID" value="NZ_JBHSPB010000006.1"/>
</dbReference>
<reference evidence="3" key="1">
    <citation type="journal article" date="2019" name="Int. J. Syst. Evol. Microbiol.">
        <title>The Global Catalogue of Microorganisms (GCM) 10K type strain sequencing project: providing services to taxonomists for standard genome sequencing and annotation.</title>
        <authorList>
            <consortium name="The Broad Institute Genomics Platform"/>
            <consortium name="The Broad Institute Genome Sequencing Center for Infectious Disease"/>
            <person name="Wu L."/>
            <person name="Ma J."/>
        </authorList>
    </citation>
    <scope>NUCLEOTIDE SEQUENCE [LARGE SCALE GENOMIC DNA]</scope>
    <source>
        <strain evidence="3">CGMCC 4.7304</strain>
    </source>
</reference>
<dbReference type="InterPro" id="IPR028116">
    <property type="entry name" value="Cis-CaaD-like"/>
</dbReference>
<dbReference type="Gene3D" id="3.30.429.10">
    <property type="entry name" value="Macrophage Migration Inhibitory Factor"/>
    <property type="match status" value="1"/>
</dbReference>
<sequence length="134" mass="14912">MPFYECRFTEGMLDKDQKAELAKAITDIHVRNTGAAEYFVHVFMTDVRTEDGYVAGRPQKLGTIFARIRAGRTDETKHTMMRELTAAASRISGLPLDDTIAVFQDVPATYIMNGDKLAPEPGEDAQWLGKGKNT</sequence>
<protein>
    <submittedName>
        <fullName evidence="2">4-oxalocrotonate tautomerase family protein</fullName>
    </submittedName>
</protein>
<proteinExistence type="predicted"/>
<feature type="domain" description="Tautomerase cis-CaaD-like" evidence="1">
    <location>
        <begin position="1"/>
        <end position="77"/>
    </location>
</feature>
<evidence type="ECO:0000313" key="2">
    <source>
        <dbReference type="EMBL" id="MFC5720953.1"/>
    </source>
</evidence>
<organism evidence="2 3">
    <name type="scientific">Streptomyces gamaensis</name>
    <dbReference type="NCBI Taxonomy" id="1763542"/>
    <lineage>
        <taxon>Bacteria</taxon>
        <taxon>Bacillati</taxon>
        <taxon>Actinomycetota</taxon>
        <taxon>Actinomycetes</taxon>
        <taxon>Kitasatosporales</taxon>
        <taxon>Streptomycetaceae</taxon>
        <taxon>Streptomyces</taxon>
    </lineage>
</organism>
<dbReference type="PANTHER" id="PTHR35530:SF1">
    <property type="entry name" value="2-HYDROXYMUCONATE TAUTOMERASE"/>
    <property type="match status" value="1"/>
</dbReference>
<keyword evidence="3" id="KW-1185">Reference proteome</keyword>
<comment type="caution">
    <text evidence="2">The sequence shown here is derived from an EMBL/GenBank/DDBJ whole genome shotgun (WGS) entry which is preliminary data.</text>
</comment>
<accession>A0ABW0YZU2</accession>
<dbReference type="PANTHER" id="PTHR35530">
    <property type="entry name" value="TAUTOMERASE-RELATED"/>
    <property type="match status" value="1"/>
</dbReference>
<dbReference type="SUPFAM" id="SSF55331">
    <property type="entry name" value="Tautomerase/MIF"/>
    <property type="match status" value="1"/>
</dbReference>
<evidence type="ECO:0000313" key="3">
    <source>
        <dbReference type="Proteomes" id="UP001596083"/>
    </source>
</evidence>
<gene>
    <name evidence="2" type="ORF">ACFP1Z_12325</name>
</gene>
<name>A0ABW0YZU2_9ACTN</name>
<evidence type="ECO:0000259" key="1">
    <source>
        <dbReference type="Pfam" id="PF14832"/>
    </source>
</evidence>